<accession>H2ZGD9</accession>
<dbReference type="InterPro" id="IPR006153">
    <property type="entry name" value="Cation/H_exchanger_TM"/>
</dbReference>
<reference evidence="16" key="3">
    <citation type="submission" date="2025-09" db="UniProtKB">
        <authorList>
            <consortium name="Ensembl"/>
        </authorList>
    </citation>
    <scope>IDENTIFICATION</scope>
</reference>
<dbReference type="STRING" id="51511.ENSCSAVP00000016655"/>
<dbReference type="eggNOG" id="KOG1965">
    <property type="taxonomic scope" value="Eukaryota"/>
</dbReference>
<keyword evidence="17" id="KW-1185">Reference proteome</keyword>
<dbReference type="InParanoid" id="H2ZGD9"/>
<dbReference type="Gene3D" id="6.10.140.1330">
    <property type="match status" value="1"/>
</dbReference>
<dbReference type="InterPro" id="IPR004709">
    <property type="entry name" value="NaH_exchanger"/>
</dbReference>
<keyword evidence="4 13" id="KW-0813">Transport</keyword>
<feature type="transmembrane region" description="Helical" evidence="14">
    <location>
        <begin position="12"/>
        <end position="28"/>
    </location>
</feature>
<comment type="similarity">
    <text evidence="3 13">Belongs to the monovalent cation:proton antiporter 1 (CPA1) transporter (TC 2.A.36) family.</text>
</comment>
<dbReference type="Proteomes" id="UP000007875">
    <property type="component" value="Unassembled WGS sequence"/>
</dbReference>
<feature type="transmembrane region" description="Helical" evidence="14">
    <location>
        <begin position="40"/>
        <end position="58"/>
    </location>
</feature>
<evidence type="ECO:0000259" key="15">
    <source>
        <dbReference type="Pfam" id="PF00999"/>
    </source>
</evidence>
<keyword evidence="13" id="KW-0050">Antiport</keyword>
<proteinExistence type="inferred from homology"/>
<dbReference type="GO" id="GO:0055038">
    <property type="term" value="C:recycling endosome membrane"/>
    <property type="evidence" value="ECO:0007669"/>
    <property type="project" value="UniProtKB-SubCell"/>
</dbReference>
<dbReference type="GO" id="GO:0005886">
    <property type="term" value="C:plasma membrane"/>
    <property type="evidence" value="ECO:0007669"/>
    <property type="project" value="UniProtKB-SubCell"/>
</dbReference>
<feature type="transmembrane region" description="Helical" evidence="14">
    <location>
        <begin position="263"/>
        <end position="286"/>
    </location>
</feature>
<evidence type="ECO:0000313" key="17">
    <source>
        <dbReference type="Proteomes" id="UP000007875"/>
    </source>
</evidence>
<evidence type="ECO:0000256" key="3">
    <source>
        <dbReference type="ARBA" id="ARBA00007367"/>
    </source>
</evidence>
<feature type="domain" description="Cation/H+ exchanger transmembrane" evidence="15">
    <location>
        <begin position="20"/>
        <end position="474"/>
    </location>
</feature>
<evidence type="ECO:0000256" key="4">
    <source>
        <dbReference type="ARBA" id="ARBA00022448"/>
    </source>
</evidence>
<feature type="transmembrane region" description="Helical" evidence="14">
    <location>
        <begin position="318"/>
        <end position="338"/>
    </location>
</feature>
<name>H2ZGD9_CIOSA</name>
<evidence type="ECO:0000256" key="11">
    <source>
        <dbReference type="ARBA" id="ARBA00023136"/>
    </source>
</evidence>
<protein>
    <recommendedName>
        <fullName evidence="13">Sodium/hydrogen exchanger</fullName>
    </recommendedName>
</protein>
<keyword evidence="10 13" id="KW-0406">Ion transport</keyword>
<dbReference type="GO" id="GO:0015386">
    <property type="term" value="F:potassium:proton antiporter activity"/>
    <property type="evidence" value="ECO:0007669"/>
    <property type="project" value="TreeGrafter"/>
</dbReference>
<evidence type="ECO:0000256" key="9">
    <source>
        <dbReference type="ARBA" id="ARBA00023053"/>
    </source>
</evidence>
<dbReference type="GO" id="GO:0098719">
    <property type="term" value="P:sodium ion import across plasma membrane"/>
    <property type="evidence" value="ECO:0007669"/>
    <property type="project" value="TreeGrafter"/>
</dbReference>
<sequence>EEKHRTDSANLLLFIALLMLTIFTIWIFKHKRMRFIHETGLAIVYGLIIGVIIKYSTVSGNAPQMGNVTCKQNTSVVPSYVYVNYNNSNYLFTRQLSDCPQIKFTNQELQKARKYMTFDPELFFNILLPPIIFHAGYSLKKRHFFRNIGSILTFAFIGTVLSALVVGSIMFGFVSWMMVYNTDPTFTFGFVDCLLFGAIVSATDPVTVLAVFKELKVDVNLDALLFGESVLNDAVAIVLVSSIQKYQSARSSVFDSGAFFSALGSFIGVFLGSFAIGALAAVITACMFKFTKICHYPVLETSIFFLMSWSSFLLAEAVGFTGIVSVLFCGVLQAHYTYNNLSTESKARTKELFELLNFLAENFIFGYMGVAMFTFSHHHFNAIFIFGAFVAVLVSRACNIYPLSFLLNLGRKRKISRNIQHMMMFAGLRGAIAFTLAIRNTCTTGKQMMFSTTLLIVFFTVWVLGGGTTQMLTWLNIKVGVDEDDVAAVEALDLDHQNTETVNDNYQRCRTSSTDDSGPQPKYADSAWMFKNWYKFDKNYLKPILTHAGPPLSASLPSCCAPVANCLTSPRAYAVSQNLDEDSDADFILNDANFGGSTSQLHGSNGRTT</sequence>
<evidence type="ECO:0000256" key="14">
    <source>
        <dbReference type="SAM" id="Phobius"/>
    </source>
</evidence>
<evidence type="ECO:0000313" key="16">
    <source>
        <dbReference type="Ensembl" id="ENSCSAVP00000016655.1"/>
    </source>
</evidence>
<keyword evidence="12 13" id="KW-0739">Sodium transport</keyword>
<dbReference type="PANTHER" id="PTHR10110:SF187">
    <property type="entry name" value="SODIUM_HYDROGEN EXCHANGER"/>
    <property type="match status" value="1"/>
</dbReference>
<feature type="transmembrane region" description="Helical" evidence="14">
    <location>
        <begin position="450"/>
        <end position="468"/>
    </location>
</feature>
<keyword evidence="6 13" id="KW-0812">Transmembrane</keyword>
<evidence type="ECO:0000256" key="8">
    <source>
        <dbReference type="ARBA" id="ARBA00022989"/>
    </source>
</evidence>
<keyword evidence="11 14" id="KW-0472">Membrane</keyword>
<dbReference type="PANTHER" id="PTHR10110">
    <property type="entry name" value="SODIUM/HYDROGEN EXCHANGER"/>
    <property type="match status" value="1"/>
</dbReference>
<dbReference type="Ensembl" id="ENSCSAVT00000016836.1">
    <property type="protein sequence ID" value="ENSCSAVP00000016655.1"/>
    <property type="gene ID" value="ENSCSAVG00000009784.1"/>
</dbReference>
<evidence type="ECO:0000256" key="7">
    <source>
        <dbReference type="ARBA" id="ARBA00022753"/>
    </source>
</evidence>
<dbReference type="InterPro" id="IPR018422">
    <property type="entry name" value="Cation/H_exchanger_CPA1"/>
</dbReference>
<feature type="transmembrane region" description="Helical" evidence="14">
    <location>
        <begin position="382"/>
        <end position="407"/>
    </location>
</feature>
<evidence type="ECO:0000256" key="1">
    <source>
        <dbReference type="ARBA" id="ARBA00004195"/>
    </source>
</evidence>
<dbReference type="PRINTS" id="PR01084">
    <property type="entry name" value="NAHEXCHNGR"/>
</dbReference>
<feature type="transmembrane region" description="Helical" evidence="14">
    <location>
        <begin position="358"/>
        <end position="376"/>
    </location>
</feature>
<dbReference type="GO" id="GO:0051453">
    <property type="term" value="P:regulation of intracellular pH"/>
    <property type="evidence" value="ECO:0007669"/>
    <property type="project" value="TreeGrafter"/>
</dbReference>
<feature type="transmembrane region" description="Helical" evidence="14">
    <location>
        <begin position="122"/>
        <end position="139"/>
    </location>
</feature>
<dbReference type="AlphaFoldDB" id="H2ZGD9"/>
<evidence type="ECO:0000256" key="12">
    <source>
        <dbReference type="ARBA" id="ARBA00023201"/>
    </source>
</evidence>
<dbReference type="InterPro" id="IPR002090">
    <property type="entry name" value="NHE-6/7/9"/>
</dbReference>
<evidence type="ECO:0000256" key="13">
    <source>
        <dbReference type="RuleBase" id="RU003722"/>
    </source>
</evidence>
<feature type="transmembrane region" description="Helical" evidence="14">
    <location>
        <begin position="419"/>
        <end position="438"/>
    </location>
</feature>
<comment type="subcellular location">
    <subcellularLocation>
        <location evidence="2">Cell membrane</location>
        <topology evidence="2">Multi-pass membrane protein</topology>
    </subcellularLocation>
    <subcellularLocation>
        <location evidence="1">Recycling endosome membrane</location>
        <topology evidence="1">Multi-pass membrane protein</topology>
    </subcellularLocation>
</comment>
<dbReference type="OMA" id="HIRSELH"/>
<evidence type="ECO:0000256" key="5">
    <source>
        <dbReference type="ARBA" id="ARBA00022475"/>
    </source>
</evidence>
<evidence type="ECO:0000256" key="2">
    <source>
        <dbReference type="ARBA" id="ARBA00004651"/>
    </source>
</evidence>
<reference evidence="17" key="1">
    <citation type="submission" date="2003-08" db="EMBL/GenBank/DDBJ databases">
        <authorList>
            <person name="Birren B."/>
            <person name="Nusbaum C."/>
            <person name="Abebe A."/>
            <person name="Abouelleil A."/>
            <person name="Adekoya E."/>
            <person name="Ait-zahra M."/>
            <person name="Allen N."/>
            <person name="Allen T."/>
            <person name="An P."/>
            <person name="Anderson M."/>
            <person name="Anderson S."/>
            <person name="Arachchi H."/>
            <person name="Armbruster J."/>
            <person name="Bachantsang P."/>
            <person name="Baldwin J."/>
            <person name="Barry A."/>
            <person name="Bayul T."/>
            <person name="Blitshsteyn B."/>
            <person name="Bloom T."/>
            <person name="Blye J."/>
            <person name="Boguslavskiy L."/>
            <person name="Borowsky M."/>
            <person name="Boukhgalter B."/>
            <person name="Brunache A."/>
            <person name="Butler J."/>
            <person name="Calixte N."/>
            <person name="Calvo S."/>
            <person name="Camarata J."/>
            <person name="Campo K."/>
            <person name="Chang J."/>
            <person name="Cheshatsang Y."/>
            <person name="Citroen M."/>
            <person name="Collymore A."/>
            <person name="Considine T."/>
            <person name="Cook A."/>
            <person name="Cooke P."/>
            <person name="Corum B."/>
            <person name="Cuomo C."/>
            <person name="David R."/>
            <person name="Dawoe T."/>
            <person name="Degray S."/>
            <person name="Dodge S."/>
            <person name="Dooley K."/>
            <person name="Dorje P."/>
            <person name="Dorjee K."/>
            <person name="Dorris L."/>
            <person name="Duffey N."/>
            <person name="Dupes A."/>
            <person name="Elkins T."/>
            <person name="Engels R."/>
            <person name="Erickson J."/>
            <person name="Farina A."/>
            <person name="Faro S."/>
            <person name="Ferreira P."/>
            <person name="Fischer H."/>
            <person name="Fitzgerald M."/>
            <person name="Foley K."/>
            <person name="Gage D."/>
            <person name="Galagan J."/>
            <person name="Gearin G."/>
            <person name="Gnerre S."/>
            <person name="Gnirke A."/>
            <person name="Goyette A."/>
            <person name="Graham J."/>
            <person name="Grandbois E."/>
            <person name="Gyaltsen K."/>
            <person name="Hafez N."/>
            <person name="Hagopian D."/>
            <person name="Hagos B."/>
            <person name="Hall J."/>
            <person name="Hatcher B."/>
            <person name="Heller A."/>
            <person name="Higgins H."/>
            <person name="Honan T."/>
            <person name="Horn A."/>
            <person name="Houde N."/>
            <person name="Hughes L."/>
            <person name="Hulme W."/>
            <person name="Husby E."/>
            <person name="Iliev I."/>
            <person name="Jaffe D."/>
            <person name="Jones C."/>
            <person name="Kamal M."/>
            <person name="Kamat A."/>
            <person name="Kamvysselis M."/>
            <person name="Karlsson E."/>
            <person name="Kells C."/>
            <person name="Kieu A."/>
            <person name="Kisner P."/>
            <person name="Kodira C."/>
            <person name="Kulbokas E."/>
            <person name="Labutti K."/>
            <person name="Lama D."/>
            <person name="Landers T."/>
            <person name="Leger J."/>
            <person name="Levine S."/>
            <person name="Lewis D."/>
            <person name="Lewis T."/>
            <person name="Lindblad-toh K."/>
            <person name="Liu X."/>
            <person name="Lokyitsang T."/>
            <person name="Lokyitsang Y."/>
            <person name="Lucien O."/>
            <person name="Lui A."/>
            <person name="Ma L.J."/>
            <person name="Mabbitt R."/>
            <person name="Macdonald J."/>
            <person name="Maclean C."/>
            <person name="Major J."/>
            <person name="Manning J."/>
            <person name="Marabella R."/>
            <person name="Maru K."/>
            <person name="Matthews C."/>
            <person name="Mauceli E."/>
            <person name="Mccarthy M."/>
            <person name="Mcdonough S."/>
            <person name="Mcghee T."/>
            <person name="Meldrim J."/>
            <person name="Meneus L."/>
            <person name="Mesirov J."/>
            <person name="Mihalev A."/>
            <person name="Mihova T."/>
            <person name="Mikkelsen T."/>
            <person name="Mlenga V."/>
            <person name="Moru K."/>
            <person name="Mozes J."/>
            <person name="Mulrain L."/>
            <person name="Munson G."/>
            <person name="Naylor J."/>
            <person name="Newes C."/>
            <person name="Nguyen C."/>
            <person name="Nguyen N."/>
            <person name="Nguyen T."/>
            <person name="Nicol R."/>
            <person name="Nielsen C."/>
            <person name="Nizzari M."/>
            <person name="Norbu C."/>
            <person name="Norbu N."/>
            <person name="O'donnell P."/>
            <person name="Okoawo O."/>
            <person name="O'leary S."/>
            <person name="Omotosho B."/>
            <person name="O'neill K."/>
            <person name="Osman S."/>
            <person name="Parker S."/>
            <person name="Perrin D."/>
            <person name="Phunkhang P."/>
            <person name="Piqani B."/>
            <person name="Purcell S."/>
            <person name="Rachupka T."/>
            <person name="Ramasamy U."/>
            <person name="Rameau R."/>
            <person name="Ray V."/>
            <person name="Raymond C."/>
            <person name="Retta R."/>
            <person name="Richardson S."/>
            <person name="Rise C."/>
            <person name="Rodriguez J."/>
            <person name="Rogers J."/>
            <person name="Rogov P."/>
            <person name="Rutman M."/>
            <person name="Schupbach R."/>
            <person name="Seaman C."/>
            <person name="Settipalli S."/>
            <person name="Sharpe T."/>
            <person name="Sheridan J."/>
            <person name="Sherpa N."/>
            <person name="Shi J."/>
            <person name="Smirnov S."/>
            <person name="Smith C."/>
            <person name="Sougnez C."/>
            <person name="Spencer B."/>
            <person name="Stalker J."/>
            <person name="Stange-thomann N."/>
            <person name="Stavropoulos S."/>
            <person name="Stetson K."/>
            <person name="Stone C."/>
            <person name="Stone S."/>
            <person name="Stubbs M."/>
            <person name="Talamas J."/>
            <person name="Tchuinga P."/>
            <person name="Tenzing P."/>
            <person name="Tesfaye S."/>
            <person name="Theodore J."/>
            <person name="Thoulutsang Y."/>
            <person name="Topham K."/>
            <person name="Towey S."/>
            <person name="Tsamla T."/>
            <person name="Tsomo N."/>
            <person name="Vallee D."/>
            <person name="Vassiliev H."/>
            <person name="Venkataraman V."/>
            <person name="Vinson J."/>
            <person name="Vo A."/>
            <person name="Wade C."/>
            <person name="Wang S."/>
            <person name="Wangchuk T."/>
            <person name="Wangdi T."/>
            <person name="Whittaker C."/>
            <person name="Wilkinson J."/>
            <person name="Wu Y."/>
            <person name="Wyman D."/>
            <person name="Yadav S."/>
            <person name="Yang S."/>
            <person name="Yang X."/>
            <person name="Yeager S."/>
            <person name="Yee E."/>
            <person name="Young G."/>
            <person name="Zainoun J."/>
            <person name="Zembeck L."/>
            <person name="Zimmer A."/>
            <person name="Zody M."/>
            <person name="Lander E."/>
        </authorList>
    </citation>
    <scope>NUCLEOTIDE SEQUENCE [LARGE SCALE GENOMIC DNA]</scope>
</reference>
<keyword evidence="7" id="KW-0967">Endosome</keyword>
<dbReference type="PRINTS" id="PR01088">
    <property type="entry name" value="NAHEXCHNGR6"/>
</dbReference>
<dbReference type="Pfam" id="PF00999">
    <property type="entry name" value="Na_H_Exchanger"/>
    <property type="match status" value="1"/>
</dbReference>
<keyword evidence="8 14" id="KW-1133">Transmembrane helix</keyword>
<dbReference type="NCBIfam" id="TIGR00840">
    <property type="entry name" value="b_cpa1"/>
    <property type="match status" value="1"/>
</dbReference>
<dbReference type="FunCoup" id="H2ZGD9">
    <property type="interactions" value="109"/>
</dbReference>
<dbReference type="GO" id="GO:0015385">
    <property type="term" value="F:sodium:proton antiporter activity"/>
    <property type="evidence" value="ECO:0007669"/>
    <property type="project" value="InterPro"/>
</dbReference>
<reference evidence="16" key="2">
    <citation type="submission" date="2025-08" db="UniProtKB">
        <authorList>
            <consortium name="Ensembl"/>
        </authorList>
    </citation>
    <scope>IDENTIFICATION</scope>
</reference>
<feature type="transmembrane region" description="Helical" evidence="14">
    <location>
        <begin position="151"/>
        <end position="174"/>
    </location>
</feature>
<dbReference type="GeneTree" id="ENSGT00940000153460"/>
<keyword evidence="5" id="KW-1003">Cell membrane</keyword>
<feature type="transmembrane region" description="Helical" evidence="14">
    <location>
        <begin position="186"/>
        <end position="212"/>
    </location>
</feature>
<organism evidence="16 17">
    <name type="scientific">Ciona savignyi</name>
    <name type="common">Pacific transparent sea squirt</name>
    <dbReference type="NCBI Taxonomy" id="51511"/>
    <lineage>
        <taxon>Eukaryota</taxon>
        <taxon>Metazoa</taxon>
        <taxon>Chordata</taxon>
        <taxon>Tunicata</taxon>
        <taxon>Ascidiacea</taxon>
        <taxon>Phlebobranchia</taxon>
        <taxon>Cionidae</taxon>
        <taxon>Ciona</taxon>
    </lineage>
</organism>
<evidence type="ECO:0000256" key="6">
    <source>
        <dbReference type="ARBA" id="ARBA00022692"/>
    </source>
</evidence>
<keyword evidence="9" id="KW-0915">Sodium</keyword>
<evidence type="ECO:0000256" key="10">
    <source>
        <dbReference type="ARBA" id="ARBA00023065"/>
    </source>
</evidence>